<protein>
    <submittedName>
        <fullName evidence="2">Cytochrome P450</fullName>
    </submittedName>
</protein>
<dbReference type="PANTHER" id="PTHR46696">
    <property type="entry name" value="P450, PUTATIVE (EUROFUNG)-RELATED"/>
    <property type="match status" value="1"/>
</dbReference>
<dbReference type="Gene3D" id="1.10.630.10">
    <property type="entry name" value="Cytochrome P450"/>
    <property type="match status" value="2"/>
</dbReference>
<name>A0ABW6YZW9_9ACTN</name>
<evidence type="ECO:0000256" key="1">
    <source>
        <dbReference type="ARBA" id="ARBA00010617"/>
    </source>
</evidence>
<dbReference type="InterPro" id="IPR036396">
    <property type="entry name" value="Cyt_P450_sf"/>
</dbReference>
<organism evidence="2 3">
    <name type="scientific">Streptomyces eurythermus</name>
    <dbReference type="NCBI Taxonomy" id="42237"/>
    <lineage>
        <taxon>Bacteria</taxon>
        <taxon>Bacillati</taxon>
        <taxon>Actinomycetota</taxon>
        <taxon>Actinomycetes</taxon>
        <taxon>Kitasatosporales</taxon>
        <taxon>Streptomycetaceae</taxon>
        <taxon>Streptomyces</taxon>
    </lineage>
</organism>
<dbReference type="SUPFAM" id="SSF48264">
    <property type="entry name" value="Cytochrome P450"/>
    <property type="match status" value="1"/>
</dbReference>
<dbReference type="RefSeq" id="WP_167513120.1">
    <property type="nucleotide sequence ID" value="NZ_JBICBM010000010.1"/>
</dbReference>
<keyword evidence="3" id="KW-1185">Reference proteome</keyword>
<dbReference type="Proteomes" id="UP001603418">
    <property type="component" value="Unassembled WGS sequence"/>
</dbReference>
<proteinExistence type="inferred from homology"/>
<dbReference type="PANTHER" id="PTHR46696:SF1">
    <property type="entry name" value="CYTOCHROME P450 YJIB-RELATED"/>
    <property type="match status" value="1"/>
</dbReference>
<sequence length="280" mass="30421">MGRVVGRSFLEMDGAEHRARRNALHGGFHRQAVTEQRSRVRRSVDARLRALADQGGGDLVGDLAFPVALTTIAGIIGFPPGTRIGTLYTWAVGLLDDADGKIATAVAEWLGTPSAWPARSLVGRLLRHEDPVIGTGPELLPTVRLLLSTGTEPPFRSLATLMYAVLSDPALLETARATERGATAVIQECRRWECPLTWVLRRCSTDTDRLDIHRRPLPHLAMGTGPHICLGRHLAALEAGEILAGLARMAPRVGPGRPALDTDGVEGRGFRSPRRLILRW</sequence>
<comment type="caution">
    <text evidence="2">The sequence shown here is derived from an EMBL/GenBank/DDBJ whole genome shotgun (WGS) entry which is preliminary data.</text>
</comment>
<accession>A0ABW6YZW9</accession>
<evidence type="ECO:0000313" key="3">
    <source>
        <dbReference type="Proteomes" id="UP001603418"/>
    </source>
</evidence>
<dbReference type="EMBL" id="JBICBM010000010">
    <property type="protein sequence ID" value="MFF9884447.1"/>
    <property type="molecule type" value="Genomic_DNA"/>
</dbReference>
<evidence type="ECO:0000313" key="2">
    <source>
        <dbReference type="EMBL" id="MFF9884447.1"/>
    </source>
</evidence>
<gene>
    <name evidence="2" type="ORF">ACF1HC_23045</name>
</gene>
<comment type="similarity">
    <text evidence="1">Belongs to the cytochrome P450 family.</text>
</comment>
<reference evidence="2 3" key="1">
    <citation type="submission" date="2024-10" db="EMBL/GenBank/DDBJ databases">
        <title>The Natural Products Discovery Center: Release of the First 8490 Sequenced Strains for Exploring Actinobacteria Biosynthetic Diversity.</title>
        <authorList>
            <person name="Kalkreuter E."/>
            <person name="Kautsar S.A."/>
            <person name="Yang D."/>
            <person name="Bader C.D."/>
            <person name="Teijaro C.N."/>
            <person name="Fluegel L."/>
            <person name="Davis C.M."/>
            <person name="Simpson J.R."/>
            <person name="Lauterbach L."/>
            <person name="Steele A.D."/>
            <person name="Gui C."/>
            <person name="Meng S."/>
            <person name="Li G."/>
            <person name="Viehrig K."/>
            <person name="Ye F."/>
            <person name="Su P."/>
            <person name="Kiefer A.F."/>
            <person name="Nichols A."/>
            <person name="Cepeda A.J."/>
            <person name="Yan W."/>
            <person name="Fan B."/>
            <person name="Jiang Y."/>
            <person name="Adhikari A."/>
            <person name="Zheng C.-J."/>
            <person name="Schuster L."/>
            <person name="Cowan T.M."/>
            <person name="Smanski M.J."/>
            <person name="Chevrette M.G."/>
            <person name="De Carvalho L.P.S."/>
            <person name="Shen B."/>
        </authorList>
    </citation>
    <scope>NUCLEOTIDE SEQUENCE [LARGE SCALE GENOMIC DNA]</scope>
    <source>
        <strain evidence="2 3">NPDC013366</strain>
    </source>
</reference>